<dbReference type="EMBL" id="JBHSIV010000024">
    <property type="protein sequence ID" value="MFC5064521.1"/>
    <property type="molecule type" value="Genomic_DNA"/>
</dbReference>
<proteinExistence type="predicted"/>
<evidence type="ECO:0000313" key="2">
    <source>
        <dbReference type="EMBL" id="MFC5064521.1"/>
    </source>
</evidence>
<dbReference type="Proteomes" id="UP001595947">
    <property type="component" value="Unassembled WGS sequence"/>
</dbReference>
<comment type="caution">
    <text evidence="2">The sequence shown here is derived from an EMBL/GenBank/DDBJ whole genome shotgun (WGS) entry which is preliminary data.</text>
</comment>
<sequence length="269" mass="29020">MSLQRTTGLRRRPGSGHDGGVRAAGDDEPVLVLPSTGPDPVPLTEAVQAVVGYARACRPLRFRSPGEPGGRWVLVPAYGWSRFDVAAPSTTGDADVLLGEGLHGRLDREGWHDVREALDRVGPVVDDLVRQADDRALWELPASELSVLEEPGSVGALLRAVHAAAGAHPAHVLAAVHHRHPALVPHLTRTTRRALLPFLEEGDSGVEAVVRRELAANADAFDALEAELARLLGVRPTRLRLHDVLLWLATTLRRPHALEAGRRELVAQP</sequence>
<accession>A0ABV9YRG5</accession>
<dbReference type="RefSeq" id="WP_378037865.1">
    <property type="nucleotide sequence ID" value="NZ_JBHSIV010000024.1"/>
</dbReference>
<evidence type="ECO:0000313" key="3">
    <source>
        <dbReference type="Proteomes" id="UP001595947"/>
    </source>
</evidence>
<feature type="region of interest" description="Disordered" evidence="1">
    <location>
        <begin position="1"/>
        <end position="37"/>
    </location>
</feature>
<name>A0ABV9YRG5_9PSEU</name>
<keyword evidence="3" id="KW-1185">Reference proteome</keyword>
<gene>
    <name evidence="2" type="ORF">ACFPBZ_20030</name>
</gene>
<evidence type="ECO:0000256" key="1">
    <source>
        <dbReference type="SAM" id="MobiDB-lite"/>
    </source>
</evidence>
<reference evidence="3" key="1">
    <citation type="journal article" date="2019" name="Int. J. Syst. Evol. Microbiol.">
        <title>The Global Catalogue of Microorganisms (GCM) 10K type strain sequencing project: providing services to taxonomists for standard genome sequencing and annotation.</title>
        <authorList>
            <consortium name="The Broad Institute Genomics Platform"/>
            <consortium name="The Broad Institute Genome Sequencing Center for Infectious Disease"/>
            <person name="Wu L."/>
            <person name="Ma J."/>
        </authorList>
    </citation>
    <scope>NUCLEOTIDE SEQUENCE [LARGE SCALE GENOMIC DNA]</scope>
    <source>
        <strain evidence="3">CGMCC 4.7093</strain>
    </source>
</reference>
<organism evidence="2 3">
    <name type="scientific">Actinomycetospora atypica</name>
    <dbReference type="NCBI Taxonomy" id="1290095"/>
    <lineage>
        <taxon>Bacteria</taxon>
        <taxon>Bacillati</taxon>
        <taxon>Actinomycetota</taxon>
        <taxon>Actinomycetes</taxon>
        <taxon>Pseudonocardiales</taxon>
        <taxon>Pseudonocardiaceae</taxon>
        <taxon>Actinomycetospora</taxon>
    </lineage>
</organism>
<protein>
    <submittedName>
        <fullName evidence="2">Uncharacterized protein</fullName>
    </submittedName>
</protein>